<evidence type="ECO:0000313" key="17">
    <source>
        <dbReference type="EMBL" id="BBI01022.1"/>
    </source>
</evidence>
<accession>A0A455T9M8</accession>
<comment type="subunit">
    <text evidence="15">F-type ATPases have 2 components, F(1) - the catalytic core - and F(0) - the membrane proton channel. F(1) has five subunits: alpha(3), beta(3), gamma(1), delta(1), epsilon(1). F(0) has three main subunits: a(1), b(2) and c(10-14). The alpha and beta chains form an alternating ring which encloses part of the gamma chain. F(1) is attached to F(0) by a central stalk formed by the gamma and epsilon chains, while a peripheral stalk is formed by the delta and b chains.</text>
</comment>
<keyword evidence="9 15" id="KW-0472">Membrane</keyword>
<proteinExistence type="inferred from homology"/>
<dbReference type="AlphaFoldDB" id="A0A455T9M8"/>
<dbReference type="InterPro" id="IPR050059">
    <property type="entry name" value="ATP_synthase_B_chain"/>
</dbReference>
<evidence type="ECO:0000256" key="1">
    <source>
        <dbReference type="ARBA" id="ARBA00005513"/>
    </source>
</evidence>
<keyword evidence="2 15" id="KW-0813">Transport</keyword>
<dbReference type="InterPro" id="IPR005864">
    <property type="entry name" value="ATP_synth_F0_bsu_bac"/>
</dbReference>
<evidence type="ECO:0000256" key="10">
    <source>
        <dbReference type="ARBA" id="ARBA00023310"/>
    </source>
</evidence>
<dbReference type="SUPFAM" id="SSF81573">
    <property type="entry name" value="F1F0 ATP synthase subunit B, membrane domain"/>
    <property type="match status" value="1"/>
</dbReference>
<dbReference type="InterPro" id="IPR002146">
    <property type="entry name" value="ATP_synth_b/b'su_bac/chlpt"/>
</dbReference>
<protein>
    <recommendedName>
        <fullName evidence="15">ATP synthase subunit b</fullName>
    </recommendedName>
    <alternativeName>
        <fullName evidence="15">ATP synthase F(0) sector subunit b</fullName>
    </alternativeName>
    <alternativeName>
        <fullName evidence="15">ATPase subunit I</fullName>
    </alternativeName>
    <alternativeName>
        <fullName evidence="15">F-type ATPase subunit b</fullName>
        <shortName evidence="15">F-ATPase subunit b</shortName>
    </alternativeName>
</protein>
<dbReference type="InterPro" id="IPR028987">
    <property type="entry name" value="ATP_synth_B-like_membr_sf"/>
</dbReference>
<evidence type="ECO:0000256" key="9">
    <source>
        <dbReference type="ARBA" id="ARBA00023136"/>
    </source>
</evidence>
<keyword evidence="4 15" id="KW-0138">CF(0)</keyword>
<dbReference type="Gene3D" id="1.20.5.620">
    <property type="entry name" value="F1F0 ATP synthase subunit B, membrane domain"/>
    <property type="match status" value="1"/>
</dbReference>
<dbReference type="GO" id="GO:0005886">
    <property type="term" value="C:plasma membrane"/>
    <property type="evidence" value="ECO:0007669"/>
    <property type="project" value="UniProtKB-SubCell"/>
</dbReference>
<dbReference type="PANTHER" id="PTHR33445:SF1">
    <property type="entry name" value="ATP SYNTHASE SUBUNIT B"/>
    <property type="match status" value="1"/>
</dbReference>
<sequence length="155" mass="17838">MNFNITILGQAISFIIFVVIAMKFIWPPIIQSIELKQLNLKKSLKMQKDIKSSFKNSEILIKETINNAKCTAFKIIEEANINKHKILAEVELEAIKKRDLIISQAYFDIEVQRQKIYKKLKNEISDLSVSIAKKIIIDTLKTNEDISMISNLISN</sequence>
<dbReference type="GO" id="GO:0046933">
    <property type="term" value="F:proton-transporting ATP synthase activity, rotational mechanism"/>
    <property type="evidence" value="ECO:0007669"/>
    <property type="project" value="UniProtKB-UniRule"/>
</dbReference>
<dbReference type="OrthoDB" id="9788020at2"/>
<evidence type="ECO:0000256" key="8">
    <source>
        <dbReference type="ARBA" id="ARBA00023065"/>
    </source>
</evidence>
<evidence type="ECO:0000256" key="7">
    <source>
        <dbReference type="ARBA" id="ARBA00022989"/>
    </source>
</evidence>
<dbReference type="GO" id="GO:0045259">
    <property type="term" value="C:proton-transporting ATP synthase complex"/>
    <property type="evidence" value="ECO:0007669"/>
    <property type="project" value="UniProtKB-KW"/>
</dbReference>
<dbReference type="EMBL" id="AP019379">
    <property type="protein sequence ID" value="BBI01022.1"/>
    <property type="molecule type" value="Genomic_DNA"/>
</dbReference>
<keyword evidence="7 15" id="KW-1133">Transmembrane helix</keyword>
<reference evidence="17 18" key="1">
    <citation type="journal article" date="2019" name="Proc. Natl. Acad. Sci. U.S.A.">
        <title>Exaggeration and cooption of innate immunity for social defense.</title>
        <authorList>
            <person name="Kutsukake M."/>
            <person name="Moriyama M."/>
            <person name="Shigenobu S."/>
            <person name="Meng X.-Y."/>
            <person name="Nikoh N."/>
            <person name="Noda C."/>
            <person name="Kobayashi S."/>
            <person name="Fukatsu T."/>
        </authorList>
    </citation>
    <scope>NUCLEOTIDE SEQUENCE [LARGE SCALE GENOMIC DNA]</scope>
    <source>
        <strain evidence="17 18">Nmo</strain>
    </source>
</reference>
<evidence type="ECO:0000256" key="2">
    <source>
        <dbReference type="ARBA" id="ARBA00022448"/>
    </source>
</evidence>
<name>A0A455T9M8_9GAMM</name>
<keyword evidence="3 15" id="KW-1003">Cell membrane</keyword>
<dbReference type="HAMAP" id="MF_01398">
    <property type="entry name" value="ATP_synth_b_bprime"/>
    <property type="match status" value="1"/>
</dbReference>
<dbReference type="Proteomes" id="UP000317544">
    <property type="component" value="Chromosome"/>
</dbReference>
<dbReference type="NCBIfam" id="TIGR01144">
    <property type="entry name" value="ATP_synt_b"/>
    <property type="match status" value="1"/>
</dbReference>
<dbReference type="CDD" id="cd06503">
    <property type="entry name" value="ATP-synt_Fo_b"/>
    <property type="match status" value="1"/>
</dbReference>
<comment type="subunit">
    <text evidence="13">F-type ATPases have 2 components, F(1) - the catalytic core - and F(0) - the membrane proton channel. F(1) has five subunits: alpha(3), beta(3), gamma(1), delta(1), epsilon(1). F(0) has four main subunits: a(1), b(2) and c(10-14). The alpha and beta chains form an alternating ring which encloses part of the gamma chain. F(1) is attached to F(0) by a central stalk formed by the gamma and epsilon chains, while a peripheral stalk is formed by the delta and b chains.</text>
</comment>
<dbReference type="Pfam" id="PF00430">
    <property type="entry name" value="ATP-synt_B"/>
    <property type="match status" value="1"/>
</dbReference>
<dbReference type="RefSeq" id="WP_160118314.1">
    <property type="nucleotide sequence ID" value="NZ_AP019379.1"/>
</dbReference>
<evidence type="ECO:0000256" key="11">
    <source>
        <dbReference type="ARBA" id="ARBA00025198"/>
    </source>
</evidence>
<evidence type="ECO:0000256" key="5">
    <source>
        <dbReference type="ARBA" id="ARBA00022692"/>
    </source>
</evidence>
<dbReference type="GO" id="GO:0012505">
    <property type="term" value="C:endomembrane system"/>
    <property type="evidence" value="ECO:0007669"/>
    <property type="project" value="UniProtKB-SubCell"/>
</dbReference>
<evidence type="ECO:0000256" key="6">
    <source>
        <dbReference type="ARBA" id="ARBA00022781"/>
    </source>
</evidence>
<evidence type="ECO:0000256" key="3">
    <source>
        <dbReference type="ARBA" id="ARBA00022475"/>
    </source>
</evidence>
<keyword evidence="6 15" id="KW-0375">Hydrogen ion transport</keyword>
<evidence type="ECO:0000256" key="13">
    <source>
        <dbReference type="ARBA" id="ARBA00026054"/>
    </source>
</evidence>
<keyword evidence="18" id="KW-1185">Reference proteome</keyword>
<evidence type="ECO:0000256" key="12">
    <source>
        <dbReference type="ARBA" id="ARBA00025614"/>
    </source>
</evidence>
<comment type="function">
    <text evidence="11 15">F(1)F(0) ATP synthase produces ATP from ADP in the presence of a proton or sodium gradient. F-type ATPases consist of two structural domains, F(1) containing the extramembraneous catalytic core and F(0) containing the membrane proton channel, linked together by a central stalk and a peripheral stalk. During catalysis, ATP synthesis in the catalytic domain of F(1) is coupled via a rotary mechanism of the central stalk subunits to proton translocation.</text>
</comment>
<comment type="similarity">
    <text evidence="1 15 16">Belongs to the ATPase B chain family.</text>
</comment>
<evidence type="ECO:0000256" key="4">
    <source>
        <dbReference type="ARBA" id="ARBA00022547"/>
    </source>
</evidence>
<keyword evidence="8 15" id="KW-0406">Ion transport</keyword>
<gene>
    <name evidence="15 17" type="primary">atpF</name>
    <name evidence="17" type="ORF">BUCNMO_004</name>
</gene>
<dbReference type="PANTHER" id="PTHR33445">
    <property type="entry name" value="ATP SYNTHASE SUBUNIT B', CHLOROPLASTIC"/>
    <property type="match status" value="1"/>
</dbReference>
<organism evidence="17 18">
    <name type="scientific">Buchnera aphidicola</name>
    <name type="common">Nipponaphis monzeni</name>
    <dbReference type="NCBI Taxonomy" id="2495405"/>
    <lineage>
        <taxon>Bacteria</taxon>
        <taxon>Pseudomonadati</taxon>
        <taxon>Pseudomonadota</taxon>
        <taxon>Gammaproteobacteria</taxon>
        <taxon>Enterobacterales</taxon>
        <taxon>Erwiniaceae</taxon>
        <taxon>Buchnera</taxon>
    </lineage>
</organism>
<comment type="subcellular location">
    <subcellularLocation>
        <location evidence="15">Cell membrane</location>
        <topology evidence="15">Single-pass membrane protein</topology>
    </subcellularLocation>
    <subcellularLocation>
        <location evidence="14">Endomembrane system</location>
        <topology evidence="14">Single-pass membrane protein</topology>
    </subcellularLocation>
</comment>
<feature type="transmembrane region" description="Helical" evidence="15">
    <location>
        <begin position="6"/>
        <end position="26"/>
    </location>
</feature>
<evidence type="ECO:0000256" key="15">
    <source>
        <dbReference type="HAMAP-Rule" id="MF_01398"/>
    </source>
</evidence>
<evidence type="ECO:0000256" key="16">
    <source>
        <dbReference type="RuleBase" id="RU003848"/>
    </source>
</evidence>
<comment type="function">
    <text evidence="12">Component of the F(0) channel, it forms part of the peripheral stalk, linking F(1) to F(0). The b'-subunit is a diverged and duplicated form of b found in plants and photosynthetic bacteria.</text>
</comment>
<keyword evidence="10 15" id="KW-0066">ATP synthesis</keyword>
<evidence type="ECO:0000313" key="18">
    <source>
        <dbReference type="Proteomes" id="UP000317544"/>
    </source>
</evidence>
<dbReference type="GO" id="GO:0046961">
    <property type="term" value="F:proton-transporting ATPase activity, rotational mechanism"/>
    <property type="evidence" value="ECO:0007669"/>
    <property type="project" value="TreeGrafter"/>
</dbReference>
<evidence type="ECO:0000256" key="14">
    <source>
        <dbReference type="ARBA" id="ARBA00037847"/>
    </source>
</evidence>
<keyword evidence="5 15" id="KW-0812">Transmembrane</keyword>